<name>A0ACC0ESU5_9BASI</name>
<protein>
    <submittedName>
        <fullName evidence="1">Uncharacterized protein</fullName>
    </submittedName>
</protein>
<reference evidence="2" key="2">
    <citation type="journal article" date="2018" name="Mol. Plant Microbe Interact.">
        <title>Genome sequence resources for the wheat stripe rust pathogen (Puccinia striiformis f. sp. tritici) and the barley stripe rust pathogen (Puccinia striiformis f. sp. hordei).</title>
        <authorList>
            <person name="Xia C."/>
            <person name="Wang M."/>
            <person name="Yin C."/>
            <person name="Cornejo O.E."/>
            <person name="Hulbert S.H."/>
            <person name="Chen X."/>
        </authorList>
    </citation>
    <scope>NUCLEOTIDE SEQUENCE [LARGE SCALE GENOMIC DNA]</scope>
    <source>
        <strain evidence="2">93-210</strain>
    </source>
</reference>
<reference evidence="2" key="1">
    <citation type="journal article" date="2018" name="BMC Genomics">
        <title>Genomic insights into host adaptation between the wheat stripe rust pathogen (Puccinia striiformis f. sp. tritici) and the barley stripe rust pathogen (Puccinia striiformis f. sp. hordei).</title>
        <authorList>
            <person name="Xia C."/>
            <person name="Wang M."/>
            <person name="Yin C."/>
            <person name="Cornejo O.E."/>
            <person name="Hulbert S.H."/>
            <person name="Chen X."/>
        </authorList>
    </citation>
    <scope>NUCLEOTIDE SEQUENCE [LARGE SCALE GENOMIC DNA]</scope>
    <source>
        <strain evidence="2">93-210</strain>
    </source>
</reference>
<evidence type="ECO:0000313" key="2">
    <source>
        <dbReference type="Proteomes" id="UP001060170"/>
    </source>
</evidence>
<comment type="caution">
    <text evidence="1">The sequence shown here is derived from an EMBL/GenBank/DDBJ whole genome shotgun (WGS) entry which is preliminary data.</text>
</comment>
<proteinExistence type="predicted"/>
<feature type="non-terminal residue" evidence="1">
    <location>
        <position position="612"/>
    </location>
</feature>
<gene>
    <name evidence="1" type="ORF">MJO28_003334</name>
</gene>
<dbReference type="EMBL" id="CM045867">
    <property type="protein sequence ID" value="KAI7959543.1"/>
    <property type="molecule type" value="Genomic_DNA"/>
</dbReference>
<accession>A0ACC0ESU5</accession>
<sequence length="612" mass="71362">MFFSARRYSDKILLLCALKAFCCISLTGKSTQFNQIFQMPKMRRLTCSYIDICVVPRSSLTTAHGQSSGHGAGDLLIDQRISEDDFTVQQYKANFPQLHYPPIRKPKEGKTDSYMYIGHDTTLWKLNWRWLCPLHSFGSNLQHQKSSTQLKKKHLRSLLPGEKIALESDFKSIMDGLDSLRKKQETEIESQLDKDPKSDLVKAKALIQGIKELEIILTQLLRDTIRAKVTELCSMHPHRTMTEINTLRTVLHGDLLDEVKERVLKSHLENLNILLHQVDSLQSRKGSYFANSIPLQLQEFIFQTVDCLYRYDMIPASMVREFFAIDQTLEVAVHNMIQRFVRIHYDSKKAHTFQRSNFFLEDPSFSHFRNLFDALEAKEHRRSSWLSDKLFMQKIYRWFSTKDEDLDKLILEEDDSFLETLEAHVDIMLRNKTNRINEESPYLQTIDKTIENLLKKTLTLTDKKILKVISMIIDFIVKNYADYDIMEFSKRASPIKEAFKLRYASLDLIEELVRIENYLSGLYQLERSGLKSGLNGKTKSELTSQVGLIDSYIKISYEKHTNLISRLCAQSSIFHNYSHLEKFKIRTLSAQGYIIPIHQLQQQRNSYPVQSQ</sequence>
<evidence type="ECO:0000313" key="1">
    <source>
        <dbReference type="EMBL" id="KAI7959543.1"/>
    </source>
</evidence>
<organism evidence="1 2">
    <name type="scientific">Puccinia striiformis f. sp. tritici</name>
    <dbReference type="NCBI Taxonomy" id="168172"/>
    <lineage>
        <taxon>Eukaryota</taxon>
        <taxon>Fungi</taxon>
        <taxon>Dikarya</taxon>
        <taxon>Basidiomycota</taxon>
        <taxon>Pucciniomycotina</taxon>
        <taxon>Pucciniomycetes</taxon>
        <taxon>Pucciniales</taxon>
        <taxon>Pucciniaceae</taxon>
        <taxon>Puccinia</taxon>
    </lineage>
</organism>
<reference evidence="1 2" key="3">
    <citation type="journal article" date="2022" name="Microbiol. Spectr.">
        <title>Folding features and dynamics of 3D genome architecture in plant fungal pathogens.</title>
        <authorList>
            <person name="Xia C."/>
        </authorList>
    </citation>
    <scope>NUCLEOTIDE SEQUENCE [LARGE SCALE GENOMIC DNA]</scope>
    <source>
        <strain evidence="1 2">93-210</strain>
    </source>
</reference>
<keyword evidence="2" id="KW-1185">Reference proteome</keyword>
<dbReference type="Proteomes" id="UP001060170">
    <property type="component" value="Chromosome 3"/>
</dbReference>